<keyword evidence="5" id="KW-1185">Reference proteome</keyword>
<evidence type="ECO:0000256" key="3">
    <source>
        <dbReference type="SAM" id="MobiDB-lite"/>
    </source>
</evidence>
<reference evidence="4 5" key="1">
    <citation type="journal article" date="2019" name="Int. J. Syst. Evol. Microbiol.">
        <title>The Global Catalogue of Microorganisms (GCM) 10K type strain sequencing project: providing services to taxonomists for standard genome sequencing and annotation.</title>
        <authorList>
            <consortium name="The Broad Institute Genomics Platform"/>
            <consortium name="The Broad Institute Genome Sequencing Center for Infectious Disease"/>
            <person name="Wu L."/>
            <person name="Ma J."/>
        </authorList>
    </citation>
    <scope>NUCLEOTIDE SEQUENCE [LARGE SCALE GENOMIC DNA]</scope>
    <source>
        <strain evidence="4 5">JCM 15313</strain>
    </source>
</reference>
<feature type="compositionally biased region" description="Low complexity" evidence="3">
    <location>
        <begin position="9"/>
        <end position="35"/>
    </location>
</feature>
<gene>
    <name evidence="4" type="ORF">GCM10009799_10940</name>
</gene>
<dbReference type="PROSITE" id="PS50935">
    <property type="entry name" value="SSB"/>
    <property type="match status" value="1"/>
</dbReference>
<accession>A0ABN2SIN8</accession>
<comment type="caution">
    <text evidence="4">The sequence shown here is derived from an EMBL/GenBank/DDBJ whole genome shotgun (WGS) entry which is preliminary data.</text>
</comment>
<proteinExistence type="predicted"/>
<dbReference type="CDD" id="cd04496">
    <property type="entry name" value="SSB_OBF"/>
    <property type="match status" value="1"/>
</dbReference>
<protein>
    <recommendedName>
        <fullName evidence="6">Single-stranded DNA-binding protein</fullName>
    </recommendedName>
</protein>
<dbReference type="Pfam" id="PF00436">
    <property type="entry name" value="SSB"/>
    <property type="match status" value="1"/>
</dbReference>
<evidence type="ECO:0008006" key="6">
    <source>
        <dbReference type="Google" id="ProtNLM"/>
    </source>
</evidence>
<feature type="region of interest" description="Disordered" evidence="3">
    <location>
        <begin position="1"/>
        <end position="63"/>
    </location>
</feature>
<dbReference type="EMBL" id="BAAAPC010000004">
    <property type="protein sequence ID" value="GAA1987183.1"/>
    <property type="molecule type" value="Genomic_DNA"/>
</dbReference>
<evidence type="ECO:0000313" key="4">
    <source>
        <dbReference type="EMBL" id="GAA1987183.1"/>
    </source>
</evidence>
<dbReference type="InterPro" id="IPR012340">
    <property type="entry name" value="NA-bd_OB-fold"/>
</dbReference>
<dbReference type="InterPro" id="IPR000424">
    <property type="entry name" value="Primosome_PriB/ssb"/>
</dbReference>
<dbReference type="Gene3D" id="2.40.50.140">
    <property type="entry name" value="Nucleic acid-binding proteins"/>
    <property type="match status" value="1"/>
</dbReference>
<evidence type="ECO:0000313" key="5">
    <source>
        <dbReference type="Proteomes" id="UP001501585"/>
    </source>
</evidence>
<name>A0ABN2SIN8_9ACTN</name>
<keyword evidence="1 2" id="KW-0238">DNA-binding</keyword>
<dbReference type="RefSeq" id="WP_344099727.1">
    <property type="nucleotide sequence ID" value="NZ_BAAAPC010000004.1"/>
</dbReference>
<organism evidence="4 5">
    <name type="scientific">Nocardiopsis rhodophaea</name>
    <dbReference type="NCBI Taxonomy" id="280238"/>
    <lineage>
        <taxon>Bacteria</taxon>
        <taxon>Bacillati</taxon>
        <taxon>Actinomycetota</taxon>
        <taxon>Actinomycetes</taxon>
        <taxon>Streptosporangiales</taxon>
        <taxon>Nocardiopsidaceae</taxon>
        <taxon>Nocardiopsis</taxon>
    </lineage>
</organism>
<feature type="compositionally biased region" description="Low complexity" evidence="3">
    <location>
        <begin position="172"/>
        <end position="185"/>
    </location>
</feature>
<dbReference type="SUPFAM" id="SSF50249">
    <property type="entry name" value="Nucleic acid-binding proteins"/>
    <property type="match status" value="1"/>
</dbReference>
<feature type="region of interest" description="Disordered" evidence="3">
    <location>
        <begin position="172"/>
        <end position="220"/>
    </location>
</feature>
<evidence type="ECO:0000256" key="1">
    <source>
        <dbReference type="ARBA" id="ARBA00023125"/>
    </source>
</evidence>
<evidence type="ECO:0000256" key="2">
    <source>
        <dbReference type="PROSITE-ProRule" id="PRU00252"/>
    </source>
</evidence>
<sequence>MQEKHPPHAATSRSTARCTATGRTATARATPGRPASGHSLCSAPKVAPATGTVPVPRDGRARDRCGHRNEVVVAGRVTAEPYVRELPSGDHLITWRISITRPPADRRPSQPADPITCVSFRPDIEEATRGWRIGDVVQVSGSLRRRFWRSSKGSTSVIEVEAAAVVLLEGASVDNSGPNTSNSGQGTSGGTGPSTVAARDESEERGGPGARGSATNDQNE</sequence>
<dbReference type="Proteomes" id="UP001501585">
    <property type="component" value="Unassembled WGS sequence"/>
</dbReference>